<reference evidence="5" key="2">
    <citation type="submission" date="2014-06" db="EMBL/GenBank/DDBJ databases">
        <authorList>
            <person name="Hu T."/>
            <person name="Eisen M.B."/>
            <person name="Thornton K.R."/>
            <person name="Andolfatto P."/>
        </authorList>
    </citation>
    <scope>NUCLEOTIDE SEQUENCE</scope>
    <source>
        <strain evidence="5">W501</strain>
    </source>
</reference>
<evidence type="ECO:0000256" key="2">
    <source>
        <dbReference type="ARBA" id="ARBA00022771"/>
    </source>
</evidence>
<keyword evidence="1" id="KW-0479">Metal-binding</keyword>
<dbReference type="InterPro" id="IPR036236">
    <property type="entry name" value="Znf_C2H2_sf"/>
</dbReference>
<dbReference type="AlphaFoldDB" id="A0A0J9QUI3"/>
<dbReference type="Bgee" id="FBgn0194468">
    <property type="expression patterns" value="Expressed in female reproductive system and 3 other cell types or tissues"/>
</dbReference>
<dbReference type="GO" id="GO:0034693">
    <property type="term" value="C:U11/U12 snRNP"/>
    <property type="evidence" value="ECO:0007669"/>
    <property type="project" value="EnsemblMetazoa"/>
</dbReference>
<reference evidence="5" key="1">
    <citation type="journal article" date="2013" name="Genome Res.">
        <title>A second-generation assembly of the Drosophila simulans genome provides new insights into patterns of lineage-specific divergence.</title>
        <authorList>
            <person name="Hu T.T."/>
            <person name="Eisen M.B."/>
            <person name="Thornton K.R."/>
            <person name="Andolfatto P."/>
        </authorList>
    </citation>
    <scope>NUCLEOTIDE SEQUENCE [LARGE SCALE GENOMIC DNA]</scope>
    <source>
        <strain evidence="5">W501</strain>
    </source>
</reference>
<dbReference type="Gene3D" id="3.30.160.60">
    <property type="entry name" value="Classic Zinc Finger"/>
    <property type="match status" value="1"/>
</dbReference>
<dbReference type="GO" id="GO:0000380">
    <property type="term" value="P:alternative mRNA splicing, via spliceosome"/>
    <property type="evidence" value="ECO:0007669"/>
    <property type="project" value="EnsemblMetazoa"/>
</dbReference>
<dbReference type="GO" id="GO:0008270">
    <property type="term" value="F:zinc ion binding"/>
    <property type="evidence" value="ECO:0007669"/>
    <property type="project" value="UniProtKB-KW"/>
</dbReference>
<dbReference type="InterPro" id="IPR013085">
    <property type="entry name" value="U1-CZ_Znf_C2H2"/>
</dbReference>
<keyword evidence="2" id="KW-0863">Zinc-finger</keyword>
<dbReference type="Pfam" id="PF06220">
    <property type="entry name" value="zf-U1"/>
    <property type="match status" value="1"/>
</dbReference>
<sequence length="156" mass="18439">MGGKSYYCDYCCCFMKNDLNVRKLHNGGIAHAIAKSNYLKRYEGKAFGARNPRKAQFSKFVDPKKILTEERQKTPCKRYFGSYCKFETYCKFTHYSGENLQELEKLVLARKKRKSRKEIKCKRWPWKTHLQKGLPPSLQHIDPTKLKQTNFELSWG</sequence>
<protein>
    <submittedName>
        <fullName evidence="5">Uncharacterized protein, isoform B</fullName>
    </submittedName>
</protein>
<organism evidence="5">
    <name type="scientific">Drosophila simulans</name>
    <name type="common">Fruit fly</name>
    <dbReference type="NCBI Taxonomy" id="7240"/>
    <lineage>
        <taxon>Eukaryota</taxon>
        <taxon>Metazoa</taxon>
        <taxon>Ecdysozoa</taxon>
        <taxon>Arthropoda</taxon>
        <taxon>Hexapoda</taxon>
        <taxon>Insecta</taxon>
        <taxon>Pterygota</taxon>
        <taxon>Neoptera</taxon>
        <taxon>Endopterygota</taxon>
        <taxon>Diptera</taxon>
        <taxon>Brachycera</taxon>
        <taxon>Muscomorpha</taxon>
        <taxon>Ephydroidea</taxon>
        <taxon>Drosophilidae</taxon>
        <taxon>Drosophila</taxon>
        <taxon>Sophophora</taxon>
    </lineage>
</organism>
<proteinExistence type="predicted"/>
<dbReference type="SUPFAM" id="SSF57667">
    <property type="entry name" value="beta-beta-alpha zinc fingers"/>
    <property type="match status" value="1"/>
</dbReference>
<evidence type="ECO:0000259" key="4">
    <source>
        <dbReference type="Pfam" id="PF06220"/>
    </source>
</evidence>
<dbReference type="KEGG" id="dsi:Dsimw501_GD23078"/>
<gene>
    <name evidence="5" type="primary">Dsim\GD23078</name>
    <name evidence="5" type="ORF">Dsimw501_GD23078</name>
</gene>
<dbReference type="GO" id="GO:0005689">
    <property type="term" value="C:U12-type spliceosomal complex"/>
    <property type="evidence" value="ECO:0007669"/>
    <property type="project" value="EnsemblMetazoa"/>
</dbReference>
<name>A0A0J9QUI3_DROSI</name>
<dbReference type="Proteomes" id="UP000035880">
    <property type="component" value="Chromosome 2L"/>
</dbReference>
<accession>A0A0J9QUI3</accession>
<dbReference type="EMBL" id="CM002910">
    <property type="protein sequence ID" value="KMY87439.1"/>
    <property type="molecule type" value="Genomic_DNA"/>
</dbReference>
<reference evidence="5" key="3">
    <citation type="submission" date="2015-04" db="EMBL/GenBank/DDBJ databases">
        <authorList>
            <consortium name="FlyBase"/>
        </authorList>
    </citation>
    <scope>NUCLEOTIDE SEQUENCE</scope>
    <source>
        <strain evidence="5">W501</strain>
    </source>
</reference>
<dbReference type="OrthoDB" id="2417221at2759"/>
<dbReference type="PANTHER" id="PTHR16465:SF0">
    <property type="entry name" value="ZINC FINGER MATRIN-TYPE PROTEIN 5"/>
    <property type="match status" value="1"/>
</dbReference>
<evidence type="ECO:0000256" key="1">
    <source>
        <dbReference type="ARBA" id="ARBA00022723"/>
    </source>
</evidence>
<keyword evidence="3" id="KW-0862">Zinc</keyword>
<evidence type="ECO:0000313" key="5">
    <source>
        <dbReference type="EMBL" id="KMY87439.1"/>
    </source>
</evidence>
<feature type="domain" description="U1-C C2H2-type zinc finger" evidence="4">
    <location>
        <begin position="4"/>
        <end position="39"/>
    </location>
</feature>
<dbReference type="PANTHER" id="PTHR16465">
    <property type="entry name" value="NUCLEASE-RELATED"/>
    <property type="match status" value="1"/>
</dbReference>
<evidence type="ECO:0000256" key="3">
    <source>
        <dbReference type="ARBA" id="ARBA00022833"/>
    </source>
</evidence>